<proteinExistence type="predicted"/>
<feature type="region of interest" description="Disordered" evidence="1">
    <location>
        <begin position="1"/>
        <end position="70"/>
    </location>
</feature>
<dbReference type="EMBL" id="BDFD01000008">
    <property type="protein sequence ID" value="GAV20235.1"/>
    <property type="molecule type" value="Genomic_DNA"/>
</dbReference>
<accession>A0A1L8CMT6</accession>
<evidence type="ECO:0000313" key="2">
    <source>
        <dbReference type="EMBL" id="GAV20235.1"/>
    </source>
</evidence>
<name>A0A1L8CMT6_9PROT</name>
<reference evidence="2 3" key="1">
    <citation type="journal article" date="2017" name="Arch. Microbiol.">
        <title>Mariprofundus micogutta sp. nov., a novel iron-oxidizing zetaproteobacterium isolated from a deep-sea hydrothermal field at the Bayonnaise knoll of the Izu-Ogasawara arc, and a description of Mariprofundales ord. nov. and Zetaproteobacteria classis nov.</title>
        <authorList>
            <person name="Makita H."/>
            <person name="Tanaka E."/>
            <person name="Mitsunobu S."/>
            <person name="Miyazaki M."/>
            <person name="Nunoura T."/>
            <person name="Uematsu K."/>
            <person name="Takaki Y."/>
            <person name="Nishi S."/>
            <person name="Shimamura S."/>
            <person name="Takai K."/>
        </authorList>
    </citation>
    <scope>NUCLEOTIDE SEQUENCE [LARGE SCALE GENOMIC DNA]</scope>
    <source>
        <strain evidence="2 3">ET2</strain>
    </source>
</reference>
<dbReference type="STRING" id="1921010.MMIC_P1199"/>
<comment type="caution">
    <text evidence="2">The sequence shown here is derived from an EMBL/GenBank/DDBJ whole genome shotgun (WGS) entry which is preliminary data.</text>
</comment>
<organism evidence="2 3">
    <name type="scientific">Mariprofundus micogutta</name>
    <dbReference type="NCBI Taxonomy" id="1921010"/>
    <lineage>
        <taxon>Bacteria</taxon>
        <taxon>Pseudomonadati</taxon>
        <taxon>Pseudomonadota</taxon>
        <taxon>Candidatius Mariprofundia</taxon>
        <taxon>Mariprofundales</taxon>
        <taxon>Mariprofundaceae</taxon>
        <taxon>Mariprofundus</taxon>
    </lineage>
</organism>
<protein>
    <submittedName>
        <fullName evidence="2">Uncharacterized protein</fullName>
    </submittedName>
</protein>
<dbReference type="AlphaFoldDB" id="A0A1L8CMT6"/>
<dbReference type="Proteomes" id="UP000231632">
    <property type="component" value="Unassembled WGS sequence"/>
</dbReference>
<evidence type="ECO:0000313" key="3">
    <source>
        <dbReference type="Proteomes" id="UP000231632"/>
    </source>
</evidence>
<feature type="compositionally biased region" description="Polar residues" evidence="1">
    <location>
        <begin position="1"/>
        <end position="36"/>
    </location>
</feature>
<sequence>MMISPQRTQSSAKETVSVAQGNSTESRWISNASLPLNKTPLRYPTSYVPGRMPKCRERMDAQERPVKEGF</sequence>
<keyword evidence="3" id="KW-1185">Reference proteome</keyword>
<feature type="compositionally biased region" description="Basic and acidic residues" evidence="1">
    <location>
        <begin position="54"/>
        <end position="70"/>
    </location>
</feature>
<gene>
    <name evidence="2" type="ORF">MMIC_P1199</name>
</gene>
<evidence type="ECO:0000256" key="1">
    <source>
        <dbReference type="SAM" id="MobiDB-lite"/>
    </source>
</evidence>